<evidence type="ECO:0000313" key="2">
    <source>
        <dbReference type="EMBL" id="QKX64810.1"/>
    </source>
</evidence>
<sequence>MTETVRTATSVPAPTTTVTYARPFASLVTLAPNVTFTTWGKWDPGDTVTATDVAKPYGQAAWSSLWLSANPPNFTDYTSLYSTTVSPTPVPTEELVLPPPEYFRPTDCYYFPPNFVLGVASSACQIEGATADEGKGPTLMDVLFKDESPKDYVTNEAYYYYKQDIERVAAMGVKYFSFSISWSRILPFALPGSPVNQQGIDHYNVVINFVLKKGMFLITPEIGKRNGAYQNETFVDAFVHYAKIVMTHYADRVPLWITFNEPQLYTSNGMSVYNLIMSHAHVAHFYRDEIQGTGKIGFKFNNHFGVPRDPLSSADIAAADHYNSFIMGPFANPIYLGKDYPESYKSTIHDYVPLTQEKLAYIGGTADYFLVDPYVATVIAPPVPSDEGSIMECATDVSSPFRPNCVNESSVNIYGWDLGYASQSYVYMTPTYIRTCLNWIYNTYRHPIMIGEFGFPVWAEDEKTLANQLYDSPRSNYYLSFLSECLKAIWEDGVDIAGAFMWSYVDNWEFGDYRPHFGLQTVNRTTQERHYKKSFFDIVDYIKARGVQ</sequence>
<evidence type="ECO:0000313" key="3">
    <source>
        <dbReference type="Proteomes" id="UP000509510"/>
    </source>
</evidence>
<evidence type="ECO:0000256" key="1">
    <source>
        <dbReference type="RuleBase" id="RU003690"/>
    </source>
</evidence>
<dbReference type="RefSeq" id="XP_035350983.1">
    <property type="nucleotide sequence ID" value="XM_035495090.1"/>
</dbReference>
<accession>A0A7H8RE95</accession>
<reference evidence="3" key="1">
    <citation type="submission" date="2020-06" db="EMBL/GenBank/DDBJ databases">
        <title>A chromosome-scale genome assembly of Talaromyces rugulosus W13939.</title>
        <authorList>
            <person name="Wang B."/>
            <person name="Guo L."/>
            <person name="Ye K."/>
            <person name="Wang L."/>
        </authorList>
    </citation>
    <scope>NUCLEOTIDE SEQUENCE [LARGE SCALE GENOMIC DNA]</scope>
    <source>
        <strain evidence="3">W13939</strain>
    </source>
</reference>
<dbReference type="Proteomes" id="UP000509510">
    <property type="component" value="Chromosome VI"/>
</dbReference>
<dbReference type="SUPFAM" id="SSF51445">
    <property type="entry name" value="(Trans)glycosidases"/>
    <property type="match status" value="1"/>
</dbReference>
<dbReference type="GO" id="GO:0005975">
    <property type="term" value="P:carbohydrate metabolic process"/>
    <property type="evidence" value="ECO:0007669"/>
    <property type="project" value="InterPro"/>
</dbReference>
<dbReference type="AlphaFoldDB" id="A0A7H8RE95"/>
<dbReference type="PANTHER" id="PTHR10353">
    <property type="entry name" value="GLYCOSYL HYDROLASE"/>
    <property type="match status" value="1"/>
</dbReference>
<dbReference type="Gene3D" id="3.20.20.80">
    <property type="entry name" value="Glycosidases"/>
    <property type="match status" value="1"/>
</dbReference>
<proteinExistence type="inferred from homology"/>
<dbReference type="GO" id="GO:0008422">
    <property type="term" value="F:beta-glucosidase activity"/>
    <property type="evidence" value="ECO:0007669"/>
    <property type="project" value="TreeGrafter"/>
</dbReference>
<dbReference type="InterPro" id="IPR017853">
    <property type="entry name" value="GH"/>
</dbReference>
<comment type="similarity">
    <text evidence="1">Belongs to the glycosyl hydrolase 1 family.</text>
</comment>
<dbReference type="Pfam" id="PF00232">
    <property type="entry name" value="Glyco_hydro_1"/>
    <property type="match status" value="1"/>
</dbReference>
<gene>
    <name evidence="2" type="ORF">TRUGW13939_11986</name>
</gene>
<dbReference type="KEGG" id="trg:TRUGW13939_11986"/>
<dbReference type="OrthoDB" id="65569at2759"/>
<organism evidence="2 3">
    <name type="scientific">Talaromyces rugulosus</name>
    <name type="common">Penicillium rugulosum</name>
    <dbReference type="NCBI Taxonomy" id="121627"/>
    <lineage>
        <taxon>Eukaryota</taxon>
        <taxon>Fungi</taxon>
        <taxon>Dikarya</taxon>
        <taxon>Ascomycota</taxon>
        <taxon>Pezizomycotina</taxon>
        <taxon>Eurotiomycetes</taxon>
        <taxon>Eurotiomycetidae</taxon>
        <taxon>Eurotiales</taxon>
        <taxon>Trichocomaceae</taxon>
        <taxon>Talaromyces</taxon>
        <taxon>Talaromyces sect. Islandici</taxon>
    </lineage>
</organism>
<name>A0A7H8RE95_TALRU</name>
<dbReference type="InterPro" id="IPR001360">
    <property type="entry name" value="Glyco_hydro_1"/>
</dbReference>
<dbReference type="PANTHER" id="PTHR10353:SF53">
    <property type="entry name" value="BETA-1,4-GLUCOSIDASE (EUROFUNG)"/>
    <property type="match status" value="1"/>
</dbReference>
<protein>
    <recommendedName>
        <fullName evidence="4">Glycoside hydrolase family 1 protein</fullName>
    </recommendedName>
</protein>
<dbReference type="GeneID" id="55999462"/>
<evidence type="ECO:0008006" key="4">
    <source>
        <dbReference type="Google" id="ProtNLM"/>
    </source>
</evidence>
<dbReference type="EMBL" id="CP055903">
    <property type="protein sequence ID" value="QKX64810.1"/>
    <property type="molecule type" value="Genomic_DNA"/>
</dbReference>
<keyword evidence="3" id="KW-1185">Reference proteome</keyword>